<dbReference type="InterPro" id="IPR027417">
    <property type="entry name" value="P-loop_NTPase"/>
</dbReference>
<protein>
    <recommendedName>
        <fullName evidence="3">ATPase AAA-type core domain-containing protein</fullName>
    </recommendedName>
</protein>
<dbReference type="AlphaFoldDB" id="A0AAN6XP26"/>
<gene>
    <name evidence="1" type="ORF">QBC40DRAFT_251704</name>
</gene>
<dbReference type="EMBL" id="MU863894">
    <property type="protein sequence ID" value="KAK4202760.1"/>
    <property type="molecule type" value="Genomic_DNA"/>
</dbReference>
<evidence type="ECO:0000313" key="1">
    <source>
        <dbReference type="EMBL" id="KAK4202760.1"/>
    </source>
</evidence>
<comment type="caution">
    <text evidence="1">The sequence shown here is derived from an EMBL/GenBank/DDBJ whole genome shotgun (WGS) entry which is preliminary data.</text>
</comment>
<accession>A0AAN6XP26</accession>
<evidence type="ECO:0000313" key="2">
    <source>
        <dbReference type="Proteomes" id="UP001303160"/>
    </source>
</evidence>
<reference evidence="1" key="2">
    <citation type="submission" date="2023-05" db="EMBL/GenBank/DDBJ databases">
        <authorList>
            <consortium name="Lawrence Berkeley National Laboratory"/>
            <person name="Steindorff A."/>
            <person name="Hensen N."/>
            <person name="Bonometti L."/>
            <person name="Westerberg I."/>
            <person name="Brannstrom I.O."/>
            <person name="Guillou S."/>
            <person name="Cros-Aarteil S."/>
            <person name="Calhoun S."/>
            <person name="Haridas S."/>
            <person name="Kuo A."/>
            <person name="Mondo S."/>
            <person name="Pangilinan J."/>
            <person name="Riley R."/>
            <person name="Labutti K."/>
            <person name="Andreopoulos B."/>
            <person name="Lipzen A."/>
            <person name="Chen C."/>
            <person name="Yanf M."/>
            <person name="Daum C."/>
            <person name="Ng V."/>
            <person name="Clum A."/>
            <person name="Ohm R."/>
            <person name="Martin F."/>
            <person name="Silar P."/>
            <person name="Natvig D."/>
            <person name="Lalanne C."/>
            <person name="Gautier V."/>
            <person name="Ament-Velasquez S.L."/>
            <person name="Kruys A."/>
            <person name="Hutchinson M.I."/>
            <person name="Powell A.J."/>
            <person name="Barry K."/>
            <person name="Miller A.N."/>
            <person name="Grigoriev I.V."/>
            <person name="Debuchy R."/>
            <person name="Gladieux P."/>
            <person name="Thoren M.H."/>
            <person name="Johannesson H."/>
        </authorList>
    </citation>
    <scope>NUCLEOTIDE SEQUENCE</scope>
    <source>
        <strain evidence="1">CBS 315.58</strain>
    </source>
</reference>
<keyword evidence="2" id="KW-1185">Reference proteome</keyword>
<sequence>MIASTNHLGEINPVITKRPSRFDRKYHFKVPDYDSRIEYCRYWREKVLDSPAIDFPVELCSVIAGLTDGFSFADIKELFISSLLASAGGNGNGGSSTAVHDSVPEKTQENADKLKRTMPAVILPEGLGDNSFLPVVLAEAKILWDYMENEEADSLKRMKAAAICAPSLPKVGLTLGMATCD</sequence>
<organism evidence="1 2">
    <name type="scientific">Triangularia verruculosa</name>
    <dbReference type="NCBI Taxonomy" id="2587418"/>
    <lineage>
        <taxon>Eukaryota</taxon>
        <taxon>Fungi</taxon>
        <taxon>Dikarya</taxon>
        <taxon>Ascomycota</taxon>
        <taxon>Pezizomycotina</taxon>
        <taxon>Sordariomycetes</taxon>
        <taxon>Sordariomycetidae</taxon>
        <taxon>Sordariales</taxon>
        <taxon>Podosporaceae</taxon>
        <taxon>Triangularia</taxon>
    </lineage>
</organism>
<reference evidence="1" key="1">
    <citation type="journal article" date="2023" name="Mol. Phylogenet. Evol.">
        <title>Genome-scale phylogeny and comparative genomics of the fungal order Sordariales.</title>
        <authorList>
            <person name="Hensen N."/>
            <person name="Bonometti L."/>
            <person name="Westerberg I."/>
            <person name="Brannstrom I.O."/>
            <person name="Guillou S."/>
            <person name="Cros-Aarteil S."/>
            <person name="Calhoun S."/>
            <person name="Haridas S."/>
            <person name="Kuo A."/>
            <person name="Mondo S."/>
            <person name="Pangilinan J."/>
            <person name="Riley R."/>
            <person name="LaButti K."/>
            <person name="Andreopoulos B."/>
            <person name="Lipzen A."/>
            <person name="Chen C."/>
            <person name="Yan M."/>
            <person name="Daum C."/>
            <person name="Ng V."/>
            <person name="Clum A."/>
            <person name="Steindorff A."/>
            <person name="Ohm R.A."/>
            <person name="Martin F."/>
            <person name="Silar P."/>
            <person name="Natvig D.O."/>
            <person name="Lalanne C."/>
            <person name="Gautier V."/>
            <person name="Ament-Velasquez S.L."/>
            <person name="Kruys A."/>
            <person name="Hutchinson M.I."/>
            <person name="Powell A.J."/>
            <person name="Barry K."/>
            <person name="Miller A.N."/>
            <person name="Grigoriev I.V."/>
            <person name="Debuchy R."/>
            <person name="Gladieux P."/>
            <person name="Hiltunen Thoren M."/>
            <person name="Johannesson H."/>
        </authorList>
    </citation>
    <scope>NUCLEOTIDE SEQUENCE</scope>
    <source>
        <strain evidence="1">CBS 315.58</strain>
    </source>
</reference>
<evidence type="ECO:0008006" key="3">
    <source>
        <dbReference type="Google" id="ProtNLM"/>
    </source>
</evidence>
<dbReference type="Gene3D" id="1.10.8.60">
    <property type="match status" value="1"/>
</dbReference>
<proteinExistence type="predicted"/>
<name>A0AAN6XP26_9PEZI</name>
<dbReference type="Gene3D" id="3.40.50.300">
    <property type="entry name" value="P-loop containing nucleotide triphosphate hydrolases"/>
    <property type="match status" value="1"/>
</dbReference>
<dbReference type="SUPFAM" id="SSF52540">
    <property type="entry name" value="P-loop containing nucleoside triphosphate hydrolases"/>
    <property type="match status" value="1"/>
</dbReference>
<dbReference type="Proteomes" id="UP001303160">
    <property type="component" value="Unassembled WGS sequence"/>
</dbReference>